<reference evidence="1" key="1">
    <citation type="submission" date="2009-07" db="EMBL/GenBank/DDBJ databases">
        <title>Complete sequence of Geobacter sp. M21.</title>
        <authorList>
            <consortium name="US DOE Joint Genome Institute"/>
            <person name="Lucas S."/>
            <person name="Copeland A."/>
            <person name="Lapidus A."/>
            <person name="Glavina del Rio T."/>
            <person name="Dalin E."/>
            <person name="Tice H."/>
            <person name="Bruce D."/>
            <person name="Goodwin L."/>
            <person name="Pitluck S."/>
            <person name="Saunders E."/>
            <person name="Brettin T."/>
            <person name="Detter J.C."/>
            <person name="Han C."/>
            <person name="Larimer F."/>
            <person name="Land M."/>
            <person name="Hauser L."/>
            <person name="Kyrpides N."/>
            <person name="Ovchinnikova G."/>
            <person name="Lovley D."/>
        </authorList>
    </citation>
    <scope>NUCLEOTIDE SEQUENCE [LARGE SCALE GENOMIC DNA]</scope>
    <source>
        <strain evidence="1">M21</strain>
    </source>
</reference>
<dbReference type="AlphaFoldDB" id="C6E6S6"/>
<dbReference type="KEGG" id="gem:GM21_3683"/>
<sequence length="89" mass="10003">MAKTGTKNKLIDLNNHLFAQLERLNDEETTGASLKEEIERSKAVGYIARNIIDNASLALKAQAMLEETLRDTPEMIGLELKKETKDEDD</sequence>
<evidence type="ECO:0008006" key="2">
    <source>
        <dbReference type="Google" id="ProtNLM"/>
    </source>
</evidence>
<evidence type="ECO:0000313" key="1">
    <source>
        <dbReference type="EMBL" id="ACT19704.1"/>
    </source>
</evidence>
<dbReference type="eggNOG" id="ENOG5032Y3I">
    <property type="taxonomic scope" value="Bacteria"/>
</dbReference>
<dbReference type="OrthoDB" id="2231510at2"/>
<name>C6E6S6_GEOSM</name>
<accession>C6E6S6</accession>
<organism evidence="1">
    <name type="scientific">Geobacter sp. (strain M21)</name>
    <dbReference type="NCBI Taxonomy" id="443144"/>
    <lineage>
        <taxon>Bacteria</taxon>
        <taxon>Pseudomonadati</taxon>
        <taxon>Thermodesulfobacteriota</taxon>
        <taxon>Desulfuromonadia</taxon>
        <taxon>Geobacterales</taxon>
        <taxon>Geobacteraceae</taxon>
        <taxon>Geobacter</taxon>
    </lineage>
</organism>
<dbReference type="HOGENOM" id="CLU_175514_1_0_7"/>
<gene>
    <name evidence="1" type="ordered locus">GM21_3683</name>
</gene>
<protein>
    <recommendedName>
        <fullName evidence="2">Phage protein</fullName>
    </recommendedName>
</protein>
<dbReference type="STRING" id="443144.GM21_3683"/>
<proteinExistence type="predicted"/>
<dbReference type="EMBL" id="CP001661">
    <property type="protein sequence ID" value="ACT19704.1"/>
    <property type="molecule type" value="Genomic_DNA"/>
</dbReference>